<dbReference type="OrthoDB" id="7203637at2"/>
<dbReference type="Gene3D" id="3.40.50.1110">
    <property type="entry name" value="SGNH hydrolase"/>
    <property type="match status" value="1"/>
</dbReference>
<evidence type="ECO:0000313" key="2">
    <source>
        <dbReference type="EMBL" id="SFK95607.1"/>
    </source>
</evidence>
<dbReference type="InterPro" id="IPR057572">
    <property type="entry name" value="NonGDSL"/>
</dbReference>
<evidence type="ECO:0000256" key="1">
    <source>
        <dbReference type="SAM" id="SignalP"/>
    </source>
</evidence>
<proteinExistence type="predicted"/>
<gene>
    <name evidence="2" type="ORF">SAMN02745775_1127</name>
</gene>
<accession>A0A1I4DTN2</accession>
<organism evidence="2 3">
    <name type="scientific">Falsiroseomonas stagni DSM 19981</name>
    <dbReference type="NCBI Taxonomy" id="1123062"/>
    <lineage>
        <taxon>Bacteria</taxon>
        <taxon>Pseudomonadati</taxon>
        <taxon>Pseudomonadota</taxon>
        <taxon>Alphaproteobacteria</taxon>
        <taxon>Acetobacterales</taxon>
        <taxon>Roseomonadaceae</taxon>
        <taxon>Falsiroseomonas</taxon>
    </lineage>
</organism>
<dbReference type="Proteomes" id="UP000199473">
    <property type="component" value="Unassembled WGS sequence"/>
</dbReference>
<name>A0A1I4DTN2_9PROT</name>
<keyword evidence="1" id="KW-0732">Signal</keyword>
<feature type="chain" id="PRO_5011595469" description="GDSL-like Lipase/Acylhydrolase family protein" evidence="1">
    <location>
        <begin position="22"/>
        <end position="228"/>
    </location>
</feature>
<protein>
    <recommendedName>
        <fullName evidence="4">GDSL-like Lipase/Acylhydrolase family protein</fullName>
    </recommendedName>
</protein>
<dbReference type="AlphaFoldDB" id="A0A1I4DTN2"/>
<sequence>MRLALPLLLLALLLAPGPARAGGCPGPVPEADLGAGLPRLAGALAAAGPVDILLVGMGGARAGSLEGPFAQSLSQALQHRLPGREVRVQIIPTAGMLAKDAAERVRRATTETEPALVVWRTGMADALAMTDPAKFGLTIRRMAEWVAAQQSDLVLVDLAYHAGSPQEPTYRRYVEALGTAVRGMAVPVFRRYAIMEAWGRQGATPAAALGESCLGEMLAGALLRQALR</sequence>
<dbReference type="RefSeq" id="WP_092962272.1">
    <property type="nucleotide sequence ID" value="NZ_FOSQ01000012.1"/>
</dbReference>
<dbReference type="EMBL" id="FOSQ01000012">
    <property type="protein sequence ID" value="SFK95607.1"/>
    <property type="molecule type" value="Genomic_DNA"/>
</dbReference>
<dbReference type="InterPro" id="IPR036514">
    <property type="entry name" value="SGNH_hydro_sf"/>
</dbReference>
<dbReference type="SUPFAM" id="SSF52266">
    <property type="entry name" value="SGNH hydrolase"/>
    <property type="match status" value="1"/>
</dbReference>
<dbReference type="Pfam" id="PF25182">
    <property type="entry name" value="NonGDSL"/>
    <property type="match status" value="1"/>
</dbReference>
<feature type="signal peptide" evidence="1">
    <location>
        <begin position="1"/>
        <end position="21"/>
    </location>
</feature>
<dbReference type="STRING" id="1123062.SAMN02745775_1127"/>
<dbReference type="GO" id="GO:0016788">
    <property type="term" value="F:hydrolase activity, acting on ester bonds"/>
    <property type="evidence" value="ECO:0007669"/>
    <property type="project" value="UniProtKB-ARBA"/>
</dbReference>
<evidence type="ECO:0008006" key="4">
    <source>
        <dbReference type="Google" id="ProtNLM"/>
    </source>
</evidence>
<keyword evidence="3" id="KW-1185">Reference proteome</keyword>
<reference evidence="2 3" key="1">
    <citation type="submission" date="2016-10" db="EMBL/GenBank/DDBJ databases">
        <authorList>
            <person name="de Groot N.N."/>
        </authorList>
    </citation>
    <scope>NUCLEOTIDE SEQUENCE [LARGE SCALE GENOMIC DNA]</scope>
    <source>
        <strain evidence="2 3">DSM 19981</strain>
    </source>
</reference>
<evidence type="ECO:0000313" key="3">
    <source>
        <dbReference type="Proteomes" id="UP000199473"/>
    </source>
</evidence>